<dbReference type="SMART" id="SM00450">
    <property type="entry name" value="RHOD"/>
    <property type="match status" value="1"/>
</dbReference>
<dbReference type="PANTHER" id="PTHR43031">
    <property type="entry name" value="FAD-DEPENDENT OXIDOREDUCTASE"/>
    <property type="match status" value="1"/>
</dbReference>
<dbReference type="InterPro" id="IPR001763">
    <property type="entry name" value="Rhodanese-like_dom"/>
</dbReference>
<accession>A0A4S4JY98</accession>
<sequence>LGTNVRRRSVMKEITPKEVERLVNPNIIDVRETDEVAAGHIPGSVNIPLGLLEFRLHELDKTKEYIIVCRSGARSGRATEFLSSHGFHATNMVGGMMNWEGNVQ</sequence>
<dbReference type="EMBL" id="JALP01000168">
    <property type="protein sequence ID" value="THG90194.1"/>
    <property type="molecule type" value="Genomic_DNA"/>
</dbReference>
<feature type="domain" description="Rhodanese" evidence="1">
    <location>
        <begin position="21"/>
        <end position="104"/>
    </location>
</feature>
<proteinExistence type="predicted"/>
<dbReference type="SUPFAM" id="SSF52821">
    <property type="entry name" value="Rhodanese/Cell cycle control phosphatase"/>
    <property type="match status" value="1"/>
</dbReference>
<gene>
    <name evidence="2" type="ORF">AJ85_12395</name>
</gene>
<dbReference type="Gene3D" id="3.40.250.10">
    <property type="entry name" value="Rhodanese-like domain"/>
    <property type="match status" value="1"/>
</dbReference>
<name>A0A4S4JY98_ALKAL</name>
<organism evidence="2 3">
    <name type="scientific">Alkalihalobacillus alcalophilus ATCC 27647 = CGMCC 1.3604</name>
    <dbReference type="NCBI Taxonomy" id="1218173"/>
    <lineage>
        <taxon>Bacteria</taxon>
        <taxon>Bacillati</taxon>
        <taxon>Bacillota</taxon>
        <taxon>Bacilli</taxon>
        <taxon>Bacillales</taxon>
        <taxon>Bacillaceae</taxon>
        <taxon>Alkalihalobacillus</taxon>
    </lineage>
</organism>
<evidence type="ECO:0000313" key="2">
    <source>
        <dbReference type="EMBL" id="THG90194.1"/>
    </source>
</evidence>
<feature type="non-terminal residue" evidence="2">
    <location>
        <position position="1"/>
    </location>
</feature>
<dbReference type="PROSITE" id="PS50206">
    <property type="entry name" value="RHODANESE_3"/>
    <property type="match status" value="1"/>
</dbReference>
<dbReference type="InterPro" id="IPR036873">
    <property type="entry name" value="Rhodanese-like_dom_sf"/>
</dbReference>
<keyword evidence="2" id="KW-0808">Transferase</keyword>
<dbReference type="PANTHER" id="PTHR43031:SF17">
    <property type="entry name" value="SULFURTRANSFERASE YTWF-RELATED"/>
    <property type="match status" value="1"/>
</dbReference>
<dbReference type="AlphaFoldDB" id="A0A4S4JY98"/>
<dbReference type="GO" id="GO:0016740">
    <property type="term" value="F:transferase activity"/>
    <property type="evidence" value="ECO:0007669"/>
    <property type="project" value="UniProtKB-KW"/>
</dbReference>
<reference evidence="2 3" key="1">
    <citation type="submission" date="2014-01" db="EMBL/GenBank/DDBJ databases">
        <title>Draft genome sequencing of Bacillus alcalophilus CGMCC 1.3604.</title>
        <authorList>
            <person name="Yang J."/>
            <person name="Diao L."/>
            <person name="Yang S."/>
        </authorList>
    </citation>
    <scope>NUCLEOTIDE SEQUENCE [LARGE SCALE GENOMIC DNA]</scope>
    <source>
        <strain evidence="2 3">CGMCC 1.3604</strain>
    </source>
</reference>
<protein>
    <submittedName>
        <fullName evidence="2">Sulfurtransferase</fullName>
    </submittedName>
</protein>
<comment type="caution">
    <text evidence="2">The sequence shown here is derived from an EMBL/GenBank/DDBJ whole genome shotgun (WGS) entry which is preliminary data.</text>
</comment>
<dbReference type="Proteomes" id="UP000297014">
    <property type="component" value="Unassembled WGS sequence"/>
</dbReference>
<evidence type="ECO:0000313" key="3">
    <source>
        <dbReference type="Proteomes" id="UP000297014"/>
    </source>
</evidence>
<dbReference type="CDD" id="cd00158">
    <property type="entry name" value="RHOD"/>
    <property type="match status" value="1"/>
</dbReference>
<dbReference type="InterPro" id="IPR050229">
    <property type="entry name" value="GlpE_sulfurtransferase"/>
</dbReference>
<dbReference type="Pfam" id="PF00581">
    <property type="entry name" value="Rhodanese"/>
    <property type="match status" value="1"/>
</dbReference>
<evidence type="ECO:0000259" key="1">
    <source>
        <dbReference type="PROSITE" id="PS50206"/>
    </source>
</evidence>